<reference evidence="1 2" key="1">
    <citation type="submission" date="2022-03" db="EMBL/GenBank/DDBJ databases">
        <title>A chromosomal length assembly of Cordylochernes scorpioides.</title>
        <authorList>
            <person name="Zeh D."/>
            <person name="Zeh J."/>
        </authorList>
    </citation>
    <scope>NUCLEOTIDE SEQUENCE [LARGE SCALE GENOMIC DNA]</scope>
    <source>
        <strain evidence="1">IN4F17</strain>
        <tissue evidence="1">Whole Body</tissue>
    </source>
</reference>
<evidence type="ECO:0000313" key="1">
    <source>
        <dbReference type="EMBL" id="UYV83419.1"/>
    </source>
</evidence>
<protein>
    <recommendedName>
        <fullName evidence="3">Peptidase aspartic putative domain-containing protein</fullName>
    </recommendedName>
</protein>
<dbReference type="InterPro" id="IPR008042">
    <property type="entry name" value="Retrotrans_Pao"/>
</dbReference>
<evidence type="ECO:0008006" key="3">
    <source>
        <dbReference type="Google" id="ProtNLM"/>
    </source>
</evidence>
<gene>
    <name evidence="1" type="ORF">LAZ67_23000951</name>
</gene>
<dbReference type="PANTHER" id="PTHR47331">
    <property type="entry name" value="PHD-TYPE DOMAIN-CONTAINING PROTEIN"/>
    <property type="match status" value="1"/>
</dbReference>
<proteinExistence type="predicted"/>
<organism evidence="1 2">
    <name type="scientific">Cordylochernes scorpioides</name>
    <dbReference type="NCBI Taxonomy" id="51811"/>
    <lineage>
        <taxon>Eukaryota</taxon>
        <taxon>Metazoa</taxon>
        <taxon>Ecdysozoa</taxon>
        <taxon>Arthropoda</taxon>
        <taxon>Chelicerata</taxon>
        <taxon>Arachnida</taxon>
        <taxon>Pseudoscorpiones</taxon>
        <taxon>Cheliferoidea</taxon>
        <taxon>Chernetidae</taxon>
        <taxon>Cordylochernes</taxon>
    </lineage>
</organism>
<name>A0ABY6LS92_9ARAC</name>
<dbReference type="Gene3D" id="3.30.420.10">
    <property type="entry name" value="Ribonuclease H-like superfamily/Ribonuclease H"/>
    <property type="match status" value="1"/>
</dbReference>
<dbReference type="Proteomes" id="UP001235939">
    <property type="component" value="Chromosome 23"/>
</dbReference>
<accession>A0ABY6LS92</accession>
<evidence type="ECO:0000313" key="2">
    <source>
        <dbReference type="Proteomes" id="UP001235939"/>
    </source>
</evidence>
<dbReference type="InterPro" id="IPR043502">
    <property type="entry name" value="DNA/RNA_pol_sf"/>
</dbReference>
<dbReference type="InterPro" id="IPR036397">
    <property type="entry name" value="RNaseH_sf"/>
</dbReference>
<keyword evidence="2" id="KW-1185">Reference proteome</keyword>
<dbReference type="Pfam" id="PF05380">
    <property type="entry name" value="Peptidase_A17"/>
    <property type="match status" value="1"/>
</dbReference>
<dbReference type="SUPFAM" id="SSF56672">
    <property type="entry name" value="DNA/RNA polymerases"/>
    <property type="match status" value="1"/>
</dbReference>
<sequence length="369" mass="42544">MSLVPKEDIIKGRYYLPQHPVIKEKICTTKLRVVFDASAKTDSGLSLNDALIPGPKIQQDLFHIILRSRIHPVAINADIAKMYRQITISQEDSEFQRIVWRNDPHDKIKDYRLETVTYGTSCAPFLATRITKQLALDEQITGTFSVDEGKNLVQELYGLLSAGGFELRKWTSNVPDVLLLLPNHLRYINTNIGFAESKEFVNVLGLQWQPRTDGFTFKGIALPLNSMSKRGILSQVAKIFDPLGWISPFTTTIKLIFQELWKTGLEWDNTIPEELRRKLTLINQNLPSLEHIQIQRCVVTDIAPNDLFLFPKLKAVLKGRHFDTRDDIIEKSLLALKSIPKEGFKNCFDNWEKRWRWCVEARGNYFEKF</sequence>
<dbReference type="EMBL" id="CP092885">
    <property type="protein sequence ID" value="UYV83419.1"/>
    <property type="molecule type" value="Genomic_DNA"/>
</dbReference>